<dbReference type="PANTHER" id="PTHR42794:SF2">
    <property type="entry name" value="ABC TRANSPORTER ATP-BINDING PROTEIN"/>
    <property type="match status" value="1"/>
</dbReference>
<comment type="similarity">
    <text evidence="1">Belongs to the ABC transporter superfamily.</text>
</comment>
<dbReference type="PANTHER" id="PTHR42794">
    <property type="entry name" value="HEMIN IMPORT ATP-BINDING PROTEIN HMUV"/>
    <property type="match status" value="1"/>
</dbReference>
<dbReference type="GO" id="GO:0005524">
    <property type="term" value="F:ATP binding"/>
    <property type="evidence" value="ECO:0007669"/>
    <property type="project" value="UniProtKB-KW"/>
</dbReference>
<gene>
    <name evidence="6" type="ORF">NWE54_04470</name>
</gene>
<feature type="domain" description="ABC transporter" evidence="5">
    <location>
        <begin position="3"/>
        <end position="235"/>
    </location>
</feature>
<dbReference type="PROSITE" id="PS50893">
    <property type="entry name" value="ABC_TRANSPORTER_2"/>
    <property type="match status" value="1"/>
</dbReference>
<evidence type="ECO:0000256" key="3">
    <source>
        <dbReference type="ARBA" id="ARBA00022741"/>
    </source>
</evidence>
<organism evidence="6">
    <name type="scientific">Bosea sp. NBC_00436</name>
    <dbReference type="NCBI Taxonomy" id="2969620"/>
    <lineage>
        <taxon>Bacteria</taxon>
        <taxon>Pseudomonadati</taxon>
        <taxon>Pseudomonadota</taxon>
        <taxon>Alphaproteobacteria</taxon>
        <taxon>Hyphomicrobiales</taxon>
        <taxon>Boseaceae</taxon>
        <taxon>Bosea</taxon>
    </lineage>
</organism>
<dbReference type="Pfam" id="PF00005">
    <property type="entry name" value="ABC_tran"/>
    <property type="match status" value="1"/>
</dbReference>
<keyword evidence="2" id="KW-0813">Transport</keyword>
<accession>A0A9E8CT05</accession>
<protein>
    <submittedName>
        <fullName evidence="6">ABC transporter ATP-binding protein</fullName>
    </submittedName>
</protein>
<evidence type="ECO:0000259" key="5">
    <source>
        <dbReference type="PROSITE" id="PS50893"/>
    </source>
</evidence>
<proteinExistence type="inferred from homology"/>
<dbReference type="InterPro" id="IPR003439">
    <property type="entry name" value="ABC_transporter-like_ATP-bd"/>
</dbReference>
<dbReference type="SUPFAM" id="SSF52540">
    <property type="entry name" value="P-loop containing nucleoside triphosphate hydrolases"/>
    <property type="match status" value="1"/>
</dbReference>
<dbReference type="EMBL" id="CP102774">
    <property type="protein sequence ID" value="UZF88046.1"/>
    <property type="molecule type" value="Genomic_DNA"/>
</dbReference>
<evidence type="ECO:0000256" key="1">
    <source>
        <dbReference type="ARBA" id="ARBA00005417"/>
    </source>
</evidence>
<evidence type="ECO:0000313" key="6">
    <source>
        <dbReference type="EMBL" id="UZF88046.1"/>
    </source>
</evidence>
<reference evidence="6" key="1">
    <citation type="submission" date="2022-08" db="EMBL/GenBank/DDBJ databases">
        <title>Complete Genome Sequences of 2 Bosea sp. soil isolates.</title>
        <authorList>
            <person name="Alvarez Arevalo M."/>
            <person name="Sterndorff E.B."/>
            <person name="Faurdal D."/>
            <person name="Joergensen T.S."/>
            <person name="Weber T."/>
        </authorList>
    </citation>
    <scope>NUCLEOTIDE SEQUENCE</scope>
    <source>
        <strain evidence="6">NBC_00436</strain>
    </source>
</reference>
<dbReference type="SMART" id="SM00382">
    <property type="entry name" value="AAA"/>
    <property type="match status" value="1"/>
</dbReference>
<dbReference type="AlphaFoldDB" id="A0A9E8CT05"/>
<evidence type="ECO:0000256" key="4">
    <source>
        <dbReference type="ARBA" id="ARBA00022840"/>
    </source>
</evidence>
<dbReference type="CDD" id="cd03214">
    <property type="entry name" value="ABC_Iron-Siderophores_B12_Hemin"/>
    <property type="match status" value="1"/>
</dbReference>
<keyword evidence="4 6" id="KW-0067">ATP-binding</keyword>
<keyword evidence="3" id="KW-0547">Nucleotide-binding</keyword>
<dbReference type="FunFam" id="3.40.50.300:FF:000134">
    <property type="entry name" value="Iron-enterobactin ABC transporter ATP-binding protein"/>
    <property type="match status" value="1"/>
</dbReference>
<evidence type="ECO:0000256" key="2">
    <source>
        <dbReference type="ARBA" id="ARBA00022448"/>
    </source>
</evidence>
<dbReference type="Gene3D" id="3.40.50.300">
    <property type="entry name" value="P-loop containing nucleotide triphosphate hydrolases"/>
    <property type="match status" value="1"/>
</dbReference>
<name>A0A9E8CT05_9HYPH</name>
<dbReference type="GO" id="GO:0016887">
    <property type="term" value="F:ATP hydrolysis activity"/>
    <property type="evidence" value="ECO:0007669"/>
    <property type="project" value="InterPro"/>
</dbReference>
<sequence>MTLATREVRWGAGGRMIVDGVTLEAAPGRVLGLIGPNGSGKSSLLRLLCRLRNVASGVVTLDGNDIAAVPRRELARRLAFVEQQATTEIQLSVCDVVRLGRTPHRAALASWNDTDEAAVNEALARVGLTERHDQFWHTLSGGERQRVHIARALAQEPSELILDEPTNHLDIQHQLSILSLVRRLGITCIMALHDLNLAAMFCDEIALLHEGRLQAAGAPEEVLTAEAIQRIFGVAVSIRPGASGRRHIEYLIEAEPRKGAAGNG</sequence>
<dbReference type="InterPro" id="IPR003593">
    <property type="entry name" value="AAA+_ATPase"/>
</dbReference>
<dbReference type="InterPro" id="IPR027417">
    <property type="entry name" value="P-loop_NTPase"/>
</dbReference>